<proteinExistence type="predicted"/>
<evidence type="ECO:0000313" key="3">
    <source>
        <dbReference type="Proteomes" id="UP000002220"/>
    </source>
</evidence>
<dbReference type="AlphaFoldDB" id="D5SPS3"/>
<evidence type="ECO:0000256" key="1">
    <source>
        <dbReference type="SAM" id="Phobius"/>
    </source>
</evidence>
<reference evidence="2 3" key="1">
    <citation type="journal article" date="2010" name="Stand. Genomic Sci.">
        <title>Complete genome sequence of Planctomyces limnophilus type strain (Mu 290).</title>
        <authorList>
            <person name="Labutti K."/>
            <person name="Sikorski J."/>
            <person name="Schneider S."/>
            <person name="Nolan M."/>
            <person name="Lucas S."/>
            <person name="Glavina Del Rio T."/>
            <person name="Tice H."/>
            <person name="Cheng J.F."/>
            <person name="Goodwin L."/>
            <person name="Pitluck S."/>
            <person name="Liolios K."/>
            <person name="Ivanova N."/>
            <person name="Mavromatis K."/>
            <person name="Mikhailova N."/>
            <person name="Pati A."/>
            <person name="Chen A."/>
            <person name="Palaniappan K."/>
            <person name="Land M."/>
            <person name="Hauser L."/>
            <person name="Chang Y.J."/>
            <person name="Jeffries C.D."/>
            <person name="Tindall B.J."/>
            <person name="Rohde M."/>
            <person name="Goker M."/>
            <person name="Woyke T."/>
            <person name="Bristow J."/>
            <person name="Eisen J.A."/>
            <person name="Markowitz V."/>
            <person name="Hugenholtz P."/>
            <person name="Kyrpides N.C."/>
            <person name="Klenk H.P."/>
            <person name="Lapidus A."/>
        </authorList>
    </citation>
    <scope>NUCLEOTIDE SEQUENCE [LARGE SCALE GENOMIC DNA]</scope>
    <source>
        <strain evidence="3">ATCC 43296 / DSM 3776 / IFAM 1008 / 290</strain>
    </source>
</reference>
<dbReference type="RefSeq" id="WP_013108734.1">
    <property type="nucleotide sequence ID" value="NC_014148.1"/>
</dbReference>
<dbReference type="KEGG" id="plm:Plim_0453"/>
<dbReference type="EMBL" id="CP001744">
    <property type="protein sequence ID" value="ADG66303.1"/>
    <property type="molecule type" value="Genomic_DNA"/>
</dbReference>
<dbReference type="OrthoDB" id="213166at2"/>
<accession>D5SPS3</accession>
<dbReference type="STRING" id="521674.Plim_0453"/>
<gene>
    <name evidence="2" type="ordered locus">Plim_0453</name>
</gene>
<keyword evidence="1" id="KW-0472">Membrane</keyword>
<organism evidence="2 3">
    <name type="scientific">Planctopirus limnophila (strain ATCC 43296 / DSM 3776 / IFAM 1008 / Mu 290)</name>
    <name type="common">Planctomyces limnophilus</name>
    <dbReference type="NCBI Taxonomy" id="521674"/>
    <lineage>
        <taxon>Bacteria</taxon>
        <taxon>Pseudomonadati</taxon>
        <taxon>Planctomycetota</taxon>
        <taxon>Planctomycetia</taxon>
        <taxon>Planctomycetales</taxon>
        <taxon>Planctomycetaceae</taxon>
        <taxon>Planctopirus</taxon>
    </lineage>
</organism>
<keyword evidence="1" id="KW-0812">Transmembrane</keyword>
<keyword evidence="3" id="KW-1185">Reference proteome</keyword>
<feature type="transmembrane region" description="Helical" evidence="1">
    <location>
        <begin position="38"/>
        <end position="56"/>
    </location>
</feature>
<sequence length="183" mass="20625">MIDEAHLSREGERRKEAILMLAKQTGQRRRDRRVATRWGIMLMFCGAGLFAAWQVVITETARFVQHAPAPHSPTKEPVLPIDNKRLSPVVGQQPALARAPDRRISPARDLQPARHLQPTNRPVVISKIKTDPGLRQKLTIARKTPLWEKIDDQLLIEELRQGQIPAGLAIVAGKSQLIYHDLP</sequence>
<name>D5SPS3_PLAL2</name>
<dbReference type="HOGENOM" id="CLU_1473908_0_0_0"/>
<protein>
    <submittedName>
        <fullName evidence="2">Uncharacterized protein</fullName>
    </submittedName>
</protein>
<evidence type="ECO:0000313" key="2">
    <source>
        <dbReference type="EMBL" id="ADG66303.1"/>
    </source>
</evidence>
<keyword evidence="1" id="KW-1133">Transmembrane helix</keyword>
<dbReference type="Proteomes" id="UP000002220">
    <property type="component" value="Chromosome"/>
</dbReference>